<keyword evidence="2" id="KW-1185">Reference proteome</keyword>
<reference evidence="1 2" key="1">
    <citation type="journal article" date="2018" name="Sci. Rep.">
        <title>Genome sequence of the cauliflower mushroom Sparassis crispa (Hanabiratake) and its association with beneficial usage.</title>
        <authorList>
            <person name="Kiyama R."/>
            <person name="Furutani Y."/>
            <person name="Kawaguchi K."/>
            <person name="Nakanishi T."/>
        </authorList>
    </citation>
    <scope>NUCLEOTIDE SEQUENCE [LARGE SCALE GENOMIC DNA]</scope>
</reference>
<dbReference type="AlphaFoldDB" id="A0A401GRK2"/>
<sequence>MLSVTVFASYEFPHGHHQITDKLRSPFPPNKASAIRNIVPLSRDFHKLLDEGSCIIVPRALFFVECRNTALAGRFHDVIVRVPAHVDNYVLYLSFVHGVFCQTLPLYDLIPA</sequence>
<organism evidence="1 2">
    <name type="scientific">Sparassis crispa</name>
    <dbReference type="NCBI Taxonomy" id="139825"/>
    <lineage>
        <taxon>Eukaryota</taxon>
        <taxon>Fungi</taxon>
        <taxon>Dikarya</taxon>
        <taxon>Basidiomycota</taxon>
        <taxon>Agaricomycotina</taxon>
        <taxon>Agaricomycetes</taxon>
        <taxon>Polyporales</taxon>
        <taxon>Sparassidaceae</taxon>
        <taxon>Sparassis</taxon>
    </lineage>
</organism>
<gene>
    <name evidence="1" type="ORF">SCP_0607600</name>
</gene>
<evidence type="ECO:0000313" key="1">
    <source>
        <dbReference type="EMBL" id="GBE84780.1"/>
    </source>
</evidence>
<dbReference type="RefSeq" id="XP_027615693.1">
    <property type="nucleotide sequence ID" value="XM_027759892.1"/>
</dbReference>
<proteinExistence type="predicted"/>
<accession>A0A401GRK2</accession>
<evidence type="ECO:0000313" key="2">
    <source>
        <dbReference type="Proteomes" id="UP000287166"/>
    </source>
</evidence>
<comment type="caution">
    <text evidence="1">The sequence shown here is derived from an EMBL/GenBank/DDBJ whole genome shotgun (WGS) entry which is preliminary data.</text>
</comment>
<dbReference type="EMBL" id="BFAD01000006">
    <property type="protein sequence ID" value="GBE84780.1"/>
    <property type="molecule type" value="Genomic_DNA"/>
</dbReference>
<dbReference type="InParanoid" id="A0A401GRK2"/>
<name>A0A401GRK2_9APHY</name>
<protein>
    <submittedName>
        <fullName evidence="1">Uncharacterized protein</fullName>
    </submittedName>
</protein>
<dbReference type="GeneID" id="38781697"/>
<dbReference type="Proteomes" id="UP000287166">
    <property type="component" value="Unassembled WGS sequence"/>
</dbReference>